<proteinExistence type="predicted"/>
<evidence type="ECO:0000313" key="2">
    <source>
        <dbReference type="EMBL" id="CAG5083091.1"/>
    </source>
</evidence>
<evidence type="ECO:0000256" key="1">
    <source>
        <dbReference type="SAM" id="MobiDB-lite"/>
    </source>
</evidence>
<protein>
    <submittedName>
        <fullName evidence="2">Oidioi.mRNA.OKI2018_I69.PAR.g10276.t1.cds</fullName>
    </submittedName>
</protein>
<organism evidence="2 3">
    <name type="scientific">Oikopleura dioica</name>
    <name type="common">Tunicate</name>
    <dbReference type="NCBI Taxonomy" id="34765"/>
    <lineage>
        <taxon>Eukaryota</taxon>
        <taxon>Metazoa</taxon>
        <taxon>Chordata</taxon>
        <taxon>Tunicata</taxon>
        <taxon>Appendicularia</taxon>
        <taxon>Copelata</taxon>
        <taxon>Oikopleuridae</taxon>
        <taxon>Oikopleura</taxon>
    </lineage>
</organism>
<dbReference type="Proteomes" id="UP001158576">
    <property type="component" value="Chromosome PAR"/>
</dbReference>
<feature type="compositionally biased region" description="Polar residues" evidence="1">
    <location>
        <begin position="82"/>
        <end position="94"/>
    </location>
</feature>
<feature type="region of interest" description="Disordered" evidence="1">
    <location>
        <begin position="78"/>
        <end position="97"/>
    </location>
</feature>
<keyword evidence="3" id="KW-1185">Reference proteome</keyword>
<sequence>MKILIFLIASSFALEGRYYPIAKRLLSQKYIDKLEKLRKYKMPKDFSLTDDEKEKIKARVRQTRTRIQHLFEKYREERHSPQPLTLSHSLMKPSSETHQKLFEHAIG</sequence>
<evidence type="ECO:0000313" key="3">
    <source>
        <dbReference type="Proteomes" id="UP001158576"/>
    </source>
</evidence>
<reference evidence="2 3" key="1">
    <citation type="submission" date="2021-04" db="EMBL/GenBank/DDBJ databases">
        <authorList>
            <person name="Bliznina A."/>
        </authorList>
    </citation>
    <scope>NUCLEOTIDE SEQUENCE [LARGE SCALE GENOMIC DNA]</scope>
</reference>
<name>A0ABN7RQV5_OIKDI</name>
<dbReference type="EMBL" id="OU015568">
    <property type="protein sequence ID" value="CAG5083091.1"/>
    <property type="molecule type" value="Genomic_DNA"/>
</dbReference>
<gene>
    <name evidence="2" type="ORF">OKIOD_LOCUS1834</name>
</gene>
<accession>A0ABN7RQV5</accession>